<dbReference type="AlphaFoldDB" id="A0ABD6A8P1"/>
<proteinExistence type="predicted"/>
<feature type="transmembrane region" description="Helical" evidence="1">
    <location>
        <begin position="243"/>
        <end position="262"/>
    </location>
</feature>
<feature type="transmembrane region" description="Helical" evidence="1">
    <location>
        <begin position="365"/>
        <end position="382"/>
    </location>
</feature>
<evidence type="ECO:0000313" key="3">
    <source>
        <dbReference type="Proteomes" id="UP001596547"/>
    </source>
</evidence>
<feature type="transmembrane region" description="Helical" evidence="1">
    <location>
        <begin position="189"/>
        <end position="205"/>
    </location>
</feature>
<feature type="transmembrane region" description="Helical" evidence="1">
    <location>
        <begin position="389"/>
        <end position="409"/>
    </location>
</feature>
<dbReference type="GeneID" id="79313769"/>
<feature type="transmembrane region" description="Helical" evidence="1">
    <location>
        <begin position="120"/>
        <end position="138"/>
    </location>
</feature>
<keyword evidence="1" id="KW-0472">Membrane</keyword>
<feature type="transmembrane region" description="Helical" evidence="1">
    <location>
        <begin position="144"/>
        <end position="163"/>
    </location>
</feature>
<gene>
    <name evidence="2" type="ORF">ACFQPE_06825</name>
</gene>
<dbReference type="Proteomes" id="UP001596547">
    <property type="component" value="Unassembled WGS sequence"/>
</dbReference>
<protein>
    <submittedName>
        <fullName evidence="2">Sodium/phosphate symporter</fullName>
    </submittedName>
</protein>
<dbReference type="RefSeq" id="WP_276304246.1">
    <property type="nucleotide sequence ID" value="NZ_CP119992.1"/>
</dbReference>
<sequence length="538" mass="56117">MNREDGLLLVAVCCLAVGVRLVPLAFSPLPFNPDGFVFAGKARAALAAGHLAATGDFVPAPDEYVFTSLLAALSAVTGVPPRYVVQVQVAVLGAVPPLVAAALARDLARSVGVPRPHRRVAAAAAGCGLAVEGLYLWRTTTVNAEVQGLAFVALLALALARALSTGRRAWWGVALALAALLPFTHNLSAVIGGLVLATFLALAVLRTPRLSGAAAALLVGFWAYAIGYYEVAGLAEIGRFTDSPGLSLAWGILVVALALWLTTGSDRLRRAAPSVVAVGGVGVFVLNALRPVYPGSVPTPPLLLAFMAPLVVVVALAARGLPRAARTPENPTLALLLAPLAVLGIGLTAGMTVDYQGMVTRSQTFMHLAALVLAGVTVARATANRRRAVGVAVAALFVVSLLATAPFPYTEHRTKPYQAITYPAEFEAATFAAERVPHRWAGDNHVVYVALKYTGTSATDRAVAEWLRGDAPPPNCTVIAQRSWTTVGAQAFPRMLPMDESAYDRWLARGDVVYAVSGPDPLHAVAGREGCEPNPLAP</sequence>
<reference evidence="2 3" key="1">
    <citation type="journal article" date="2019" name="Int. J. Syst. Evol. Microbiol.">
        <title>The Global Catalogue of Microorganisms (GCM) 10K type strain sequencing project: providing services to taxonomists for standard genome sequencing and annotation.</title>
        <authorList>
            <consortium name="The Broad Institute Genomics Platform"/>
            <consortium name="The Broad Institute Genome Sequencing Center for Infectious Disease"/>
            <person name="Wu L."/>
            <person name="Ma J."/>
        </authorList>
    </citation>
    <scope>NUCLEOTIDE SEQUENCE [LARGE SCALE GENOMIC DNA]</scope>
    <source>
        <strain evidence="2 3">PSR21</strain>
    </source>
</reference>
<keyword evidence="3" id="KW-1185">Reference proteome</keyword>
<dbReference type="EMBL" id="JBHTBF010000002">
    <property type="protein sequence ID" value="MFC7316512.1"/>
    <property type="molecule type" value="Genomic_DNA"/>
</dbReference>
<evidence type="ECO:0000313" key="2">
    <source>
        <dbReference type="EMBL" id="MFC7316512.1"/>
    </source>
</evidence>
<feature type="transmembrane region" description="Helical" evidence="1">
    <location>
        <begin position="333"/>
        <end position="353"/>
    </location>
</feature>
<accession>A0ABD6A8P1</accession>
<evidence type="ECO:0000256" key="1">
    <source>
        <dbReference type="SAM" id="Phobius"/>
    </source>
</evidence>
<name>A0ABD6A8P1_9EURY</name>
<keyword evidence="1" id="KW-0812">Transmembrane</keyword>
<feature type="transmembrane region" description="Helical" evidence="1">
    <location>
        <begin position="271"/>
        <end position="289"/>
    </location>
</feature>
<feature type="transmembrane region" description="Helical" evidence="1">
    <location>
        <begin position="212"/>
        <end position="231"/>
    </location>
</feature>
<feature type="transmembrane region" description="Helical" evidence="1">
    <location>
        <begin position="301"/>
        <end position="321"/>
    </location>
</feature>
<comment type="caution">
    <text evidence="2">The sequence shown here is derived from an EMBL/GenBank/DDBJ whole genome shotgun (WGS) entry which is preliminary data.</text>
</comment>
<keyword evidence="1" id="KW-1133">Transmembrane helix</keyword>
<organism evidence="2 3">
    <name type="scientific">Halomarina halobia</name>
    <dbReference type="NCBI Taxonomy" id="3033386"/>
    <lineage>
        <taxon>Archaea</taxon>
        <taxon>Methanobacteriati</taxon>
        <taxon>Methanobacteriota</taxon>
        <taxon>Stenosarchaea group</taxon>
        <taxon>Halobacteria</taxon>
        <taxon>Halobacteriales</taxon>
        <taxon>Natronomonadaceae</taxon>
        <taxon>Halomarina</taxon>
    </lineage>
</organism>